<dbReference type="GO" id="GO:0004061">
    <property type="term" value="F:arylformamidase activity"/>
    <property type="evidence" value="ECO:0007669"/>
    <property type="project" value="UniProtKB-UniRule"/>
</dbReference>
<comment type="function">
    <text evidence="3">Catalyzes the hydrolysis of N-formyl-L-kynurenine to L-kynurenine, the second step in the kynurenine pathway of tryptophan degradation. Kynurenine may be further oxidized to nicotinic acid, NAD(H) and NADP(H). Required for elimination of toxic metabolites.</text>
</comment>
<evidence type="ECO:0000256" key="4">
    <source>
        <dbReference type="SAM" id="MobiDB-lite"/>
    </source>
</evidence>
<sequence length="331" mass="35328">MSAETFSAIPWVATPAATSSDTSIGWSKQSVPYISGGTRLQTLDIWIPATESTSSSAPPPGSVPAIPGPWVIYIHGGAWRDPLVDSSSFAATAQNLLRKASVPGGPKFAGLASLNYNLSPHPLHPTHPAPPADPSQAPDPARTAKHPDHIADVLAALAYLQGSLGVAQDYVLSGHSCGATLAFQVVMDREQWGLGPNAPAAVKPRVILGLNGLYDLVKFLRAPDESHAKLAPLYEAFTRNAFGDEEATWEQVCPGSVTDWDAEWPEAEKVVLVQSKEDTLVPYSQLEAMREGLKTSKAELAESEASGDHNGLWQAGDRLADIIESILKEWK</sequence>
<feature type="short sequence motif" description="HGGXW" evidence="3">
    <location>
        <begin position="75"/>
        <end position="79"/>
    </location>
</feature>
<accession>A0AA38VZI1</accession>
<comment type="catalytic activity">
    <reaction evidence="3">
        <text>N-formyl-L-kynurenine + H2O = L-kynurenine + formate + H(+)</text>
        <dbReference type="Rhea" id="RHEA:13009"/>
        <dbReference type="ChEBI" id="CHEBI:15377"/>
        <dbReference type="ChEBI" id="CHEBI:15378"/>
        <dbReference type="ChEBI" id="CHEBI:15740"/>
        <dbReference type="ChEBI" id="CHEBI:57959"/>
        <dbReference type="ChEBI" id="CHEBI:58629"/>
        <dbReference type="EC" id="3.5.1.9"/>
    </reaction>
</comment>
<feature type="region of interest" description="Disordered" evidence="4">
    <location>
        <begin position="120"/>
        <end position="145"/>
    </location>
</feature>
<name>A0AA38VZI1_9PEZI</name>
<comment type="caution">
    <text evidence="5">The sequence shown here is derived from an EMBL/GenBank/DDBJ whole genome shotgun (WGS) entry which is preliminary data.</text>
</comment>
<dbReference type="GO" id="GO:0034354">
    <property type="term" value="P:'de novo' NAD+ biosynthetic process from L-tryptophan"/>
    <property type="evidence" value="ECO:0007669"/>
    <property type="project" value="UniProtKB-UniRule"/>
</dbReference>
<dbReference type="SUPFAM" id="SSF53474">
    <property type="entry name" value="alpha/beta-Hydrolases"/>
    <property type="match status" value="1"/>
</dbReference>
<dbReference type="HAMAP" id="MF_03014">
    <property type="entry name" value="KFase"/>
    <property type="match status" value="1"/>
</dbReference>
<evidence type="ECO:0000256" key="3">
    <source>
        <dbReference type="HAMAP-Rule" id="MF_03014"/>
    </source>
</evidence>
<feature type="compositionally biased region" description="Pro residues" evidence="4">
    <location>
        <begin position="122"/>
        <end position="133"/>
    </location>
</feature>
<reference evidence="5" key="1">
    <citation type="submission" date="2022-07" db="EMBL/GenBank/DDBJ databases">
        <title>Fungi with potential for degradation of polypropylene.</title>
        <authorList>
            <person name="Gostincar C."/>
        </authorList>
    </citation>
    <scope>NUCLEOTIDE SEQUENCE</scope>
    <source>
        <strain evidence="5">EXF-13308</strain>
    </source>
</reference>
<feature type="active site" description="Nucleophile" evidence="3">
    <location>
        <position position="176"/>
    </location>
</feature>
<comment type="domain">
    <text evidence="3">The main chain amide nitrogen atoms of the second glycine and its adjacent residue in the HGGXW motif define the oxyanion hole, and stabilize the oxyanion that forms during the nucleophilic attack by the catalytic serine during substrate cleavage.</text>
</comment>
<comment type="subunit">
    <text evidence="3">Homodimer.</text>
</comment>
<keyword evidence="6" id="KW-1185">Reference proteome</keyword>
<gene>
    <name evidence="5" type="ORF">NKR23_g1024</name>
</gene>
<dbReference type="PANTHER" id="PTHR48081:SF33">
    <property type="entry name" value="KYNURENINE FORMAMIDASE"/>
    <property type="match status" value="1"/>
</dbReference>
<dbReference type="InterPro" id="IPR029058">
    <property type="entry name" value="AB_hydrolase_fold"/>
</dbReference>
<comment type="pathway">
    <text evidence="3">Amino-acid degradation; L-tryptophan degradation via kynurenine pathway; L-kynurenine from L-tryptophan: step 2/2.</text>
</comment>
<proteinExistence type="inferred from homology"/>
<keyword evidence="2 3" id="KW-0823">Tryptophan catabolism</keyword>
<dbReference type="InterPro" id="IPR050300">
    <property type="entry name" value="GDXG_lipolytic_enzyme"/>
</dbReference>
<dbReference type="AlphaFoldDB" id="A0AA38VZI1"/>
<dbReference type="GO" id="GO:0019441">
    <property type="term" value="P:L-tryptophan catabolic process to kynurenine"/>
    <property type="evidence" value="ECO:0007669"/>
    <property type="project" value="UniProtKB-UniRule"/>
</dbReference>
<feature type="active site" evidence="3">
    <location>
        <position position="278"/>
    </location>
</feature>
<comment type="similarity">
    <text evidence="3">Belongs to the kynurenine formamidase family.</text>
</comment>
<dbReference type="Gene3D" id="3.40.50.1820">
    <property type="entry name" value="alpha/beta hydrolase"/>
    <property type="match status" value="1"/>
</dbReference>
<evidence type="ECO:0000256" key="2">
    <source>
        <dbReference type="ARBA" id="ARBA00023079"/>
    </source>
</evidence>
<protein>
    <recommendedName>
        <fullName evidence="3">Kynurenine formamidase</fullName>
        <shortName evidence="3">KFA</shortName>
        <shortName evidence="3">KFase</shortName>
        <ecNumber evidence="3">3.5.1.9</ecNumber>
    </recommendedName>
    <alternativeName>
        <fullName evidence="3">Arylformamidase</fullName>
    </alternativeName>
    <alternativeName>
        <fullName evidence="3">N-formylkynurenine formamidase</fullName>
        <shortName evidence="3">FKF</shortName>
    </alternativeName>
</protein>
<dbReference type="EC" id="3.5.1.9" evidence="3"/>
<dbReference type="Proteomes" id="UP001174694">
    <property type="component" value="Unassembled WGS sequence"/>
</dbReference>
<evidence type="ECO:0000313" key="6">
    <source>
        <dbReference type="Proteomes" id="UP001174694"/>
    </source>
</evidence>
<dbReference type="EMBL" id="JANBVO010000002">
    <property type="protein sequence ID" value="KAJ9156235.1"/>
    <property type="molecule type" value="Genomic_DNA"/>
</dbReference>
<keyword evidence="1 3" id="KW-0378">Hydrolase</keyword>
<feature type="active site" evidence="3">
    <location>
        <position position="309"/>
    </location>
</feature>
<dbReference type="InterPro" id="IPR027519">
    <property type="entry name" value="KFase_ver/fungi-typ"/>
</dbReference>
<dbReference type="PANTHER" id="PTHR48081">
    <property type="entry name" value="AB HYDROLASE SUPERFAMILY PROTEIN C4A8.06C"/>
    <property type="match status" value="1"/>
</dbReference>
<evidence type="ECO:0000256" key="1">
    <source>
        <dbReference type="ARBA" id="ARBA00022801"/>
    </source>
</evidence>
<evidence type="ECO:0000313" key="5">
    <source>
        <dbReference type="EMBL" id="KAJ9156235.1"/>
    </source>
</evidence>
<organism evidence="5 6">
    <name type="scientific">Pleurostoma richardsiae</name>
    <dbReference type="NCBI Taxonomy" id="41990"/>
    <lineage>
        <taxon>Eukaryota</taxon>
        <taxon>Fungi</taxon>
        <taxon>Dikarya</taxon>
        <taxon>Ascomycota</taxon>
        <taxon>Pezizomycotina</taxon>
        <taxon>Sordariomycetes</taxon>
        <taxon>Sordariomycetidae</taxon>
        <taxon>Calosphaeriales</taxon>
        <taxon>Pleurostomataceae</taxon>
        <taxon>Pleurostoma</taxon>
    </lineage>
</organism>